<comment type="caution">
    <text evidence="1">The sequence shown here is derived from an EMBL/GenBank/DDBJ whole genome shotgun (WGS) entry which is preliminary data.</text>
</comment>
<dbReference type="EMBL" id="JSZA02000199">
    <property type="protein sequence ID" value="KHD10018.1"/>
    <property type="molecule type" value="Genomic_DNA"/>
</dbReference>
<keyword evidence="2" id="KW-1185">Reference proteome</keyword>
<sequence length="93" mass="10813">MSSASYTPLYHFYYYNPKDQTLSLDVLLDSTRLLQSAKLNEGSSTNNKKKFREIRGAKFPKQLNVLLFREWSYADFPKQLISIFSPKSVLISK</sequence>
<name>A0A0A6P648_9GAMM</name>
<accession>A0A0A6P648</accession>
<dbReference type="Proteomes" id="UP000030428">
    <property type="component" value="Unassembled WGS sequence"/>
</dbReference>
<dbReference type="AlphaFoldDB" id="A0A0A6P648"/>
<proteinExistence type="predicted"/>
<reference evidence="1 2" key="1">
    <citation type="journal article" date="2016" name="Front. Microbiol.">
        <title>Single-Cell (Meta-)Genomics of a Dimorphic Candidatus Thiomargarita nelsonii Reveals Genomic Plasticity.</title>
        <authorList>
            <person name="Flood B.E."/>
            <person name="Fliss P."/>
            <person name="Jones D.S."/>
            <person name="Dick G.J."/>
            <person name="Jain S."/>
            <person name="Kaster A.K."/>
            <person name="Winkel M."/>
            <person name="Mussmann M."/>
            <person name="Bailey J."/>
        </authorList>
    </citation>
    <scope>NUCLEOTIDE SEQUENCE [LARGE SCALE GENOMIC DNA]</scope>
    <source>
        <strain evidence="1">Hydrate Ridge</strain>
    </source>
</reference>
<organism evidence="1 2">
    <name type="scientific">Candidatus Thiomargarita nelsonii</name>
    <dbReference type="NCBI Taxonomy" id="1003181"/>
    <lineage>
        <taxon>Bacteria</taxon>
        <taxon>Pseudomonadati</taxon>
        <taxon>Pseudomonadota</taxon>
        <taxon>Gammaproteobacteria</taxon>
        <taxon>Thiotrichales</taxon>
        <taxon>Thiotrichaceae</taxon>
        <taxon>Thiomargarita</taxon>
    </lineage>
</organism>
<gene>
    <name evidence="1" type="ORF">PN36_29210</name>
</gene>
<evidence type="ECO:0000313" key="1">
    <source>
        <dbReference type="EMBL" id="KHD10018.1"/>
    </source>
</evidence>
<evidence type="ECO:0000313" key="2">
    <source>
        <dbReference type="Proteomes" id="UP000030428"/>
    </source>
</evidence>
<protein>
    <submittedName>
        <fullName evidence="1">Uncharacterized protein</fullName>
    </submittedName>
</protein>